<evidence type="ECO:0000313" key="1">
    <source>
        <dbReference type="EMBL" id="MFC4305230.1"/>
    </source>
</evidence>
<proteinExistence type="predicted"/>
<organism evidence="1 2">
    <name type="scientific">Cohnella boryungensis</name>
    <dbReference type="NCBI Taxonomy" id="768479"/>
    <lineage>
        <taxon>Bacteria</taxon>
        <taxon>Bacillati</taxon>
        <taxon>Bacillota</taxon>
        <taxon>Bacilli</taxon>
        <taxon>Bacillales</taxon>
        <taxon>Paenibacillaceae</taxon>
        <taxon>Cohnella</taxon>
    </lineage>
</organism>
<keyword evidence="2" id="KW-1185">Reference proteome</keyword>
<evidence type="ECO:0000313" key="2">
    <source>
        <dbReference type="Proteomes" id="UP001595755"/>
    </source>
</evidence>
<name>A0ABV8SDG5_9BACL</name>
<comment type="caution">
    <text evidence="1">The sequence shown here is derived from an EMBL/GenBank/DDBJ whole genome shotgun (WGS) entry which is preliminary data.</text>
</comment>
<dbReference type="RefSeq" id="WP_204603864.1">
    <property type="nucleotide sequence ID" value="NZ_JBHSED010000036.1"/>
</dbReference>
<sequence>MKTGNKRIYKWIAICLGSVIALQLLTGIGFNTKSGANITASAENADDENRIAVELSNLSGVSKEDILQWRSTGKSWNDIIALLSKRDDDLNGTAKAERSQLLADSGLDEDFIQKLTDAGYTQAEITDAKLLAERIVFQLQEIVRSVDNRPKQPIADLKDENQDSKDLTAYIQISDQFDLKTAVYAMTVLKKDFGSIDSVMNEYLFALQIGLDFEGFFKDKEKYLQDKADKSIGINPDSVISIDKIENRMLEAIQQGNALSQDDFTTSHDAAAFPVESQMNNPLPDVPNPNAINVKPENPTDAVMKEIQSIDPNRQ</sequence>
<reference evidence="2" key="1">
    <citation type="journal article" date="2019" name="Int. J. Syst. Evol. Microbiol.">
        <title>The Global Catalogue of Microorganisms (GCM) 10K type strain sequencing project: providing services to taxonomists for standard genome sequencing and annotation.</title>
        <authorList>
            <consortium name="The Broad Institute Genomics Platform"/>
            <consortium name="The Broad Institute Genome Sequencing Center for Infectious Disease"/>
            <person name="Wu L."/>
            <person name="Ma J."/>
        </authorList>
    </citation>
    <scope>NUCLEOTIDE SEQUENCE [LARGE SCALE GENOMIC DNA]</scope>
    <source>
        <strain evidence="2">CGMCC 4.1641</strain>
    </source>
</reference>
<dbReference type="Proteomes" id="UP001595755">
    <property type="component" value="Unassembled WGS sequence"/>
</dbReference>
<dbReference type="EMBL" id="JBHSED010000036">
    <property type="protein sequence ID" value="MFC4305230.1"/>
    <property type="molecule type" value="Genomic_DNA"/>
</dbReference>
<gene>
    <name evidence="1" type="ORF">ACFO1S_17500</name>
</gene>
<protein>
    <submittedName>
        <fullName evidence="1">Uncharacterized protein</fullName>
    </submittedName>
</protein>
<accession>A0ABV8SDG5</accession>